<gene>
    <name evidence="1" type="ORF">MCC10116_1138</name>
</gene>
<dbReference type="EMBL" id="SHTF01000015">
    <property type="protein sequence ID" value="TCF64127.1"/>
    <property type="molecule type" value="Genomic_DNA"/>
</dbReference>
<sequence>MRKQKRKHIMSETDTGNTQIDKRVECVVLPGDRRSGISCDWANATKETDE</sequence>
<reference evidence="1 2" key="1">
    <citation type="journal article" date="2018" name="Sci. Rep.">
        <title>Genomic diversity and distribution of Bifidobacterium longum subsp. longum across the human lifespan.</title>
        <authorList>
            <person name="Odamaki T."/>
            <person name="Bottacini F."/>
            <person name="Kato K."/>
            <person name="Mitsuyama E."/>
            <person name="Yoshida K."/>
            <person name="Horigome A."/>
            <person name="Xiao J.Z."/>
            <person name="van Sinderen D."/>
        </authorList>
    </citation>
    <scope>NUCLEOTIDE SEQUENCE [LARGE SCALE GENOMIC DNA]</scope>
    <source>
        <strain evidence="1 2">MCC10116</strain>
    </source>
</reference>
<evidence type="ECO:0000313" key="1">
    <source>
        <dbReference type="EMBL" id="TCF64127.1"/>
    </source>
</evidence>
<evidence type="ECO:0000313" key="2">
    <source>
        <dbReference type="Proteomes" id="UP000292787"/>
    </source>
</evidence>
<comment type="caution">
    <text evidence="1">The sequence shown here is derived from an EMBL/GenBank/DDBJ whole genome shotgun (WGS) entry which is preliminary data.</text>
</comment>
<protein>
    <submittedName>
        <fullName evidence="1">Uncharacterized protein</fullName>
    </submittedName>
</protein>
<dbReference type="AlphaFoldDB" id="A0A4R0VJE6"/>
<organism evidence="1 2">
    <name type="scientific">Bifidobacterium longum subsp. longum</name>
    <dbReference type="NCBI Taxonomy" id="1679"/>
    <lineage>
        <taxon>Bacteria</taxon>
        <taxon>Bacillati</taxon>
        <taxon>Actinomycetota</taxon>
        <taxon>Actinomycetes</taxon>
        <taxon>Bifidobacteriales</taxon>
        <taxon>Bifidobacteriaceae</taxon>
        <taxon>Bifidobacterium</taxon>
    </lineage>
</organism>
<name>A0A4R0VJE6_BIFLL</name>
<dbReference type="Proteomes" id="UP000292787">
    <property type="component" value="Unassembled WGS sequence"/>
</dbReference>
<proteinExistence type="predicted"/>
<accession>A0A4R0VJE6</accession>